<dbReference type="GO" id="GO:0005886">
    <property type="term" value="C:plasma membrane"/>
    <property type="evidence" value="ECO:0007669"/>
    <property type="project" value="TreeGrafter"/>
</dbReference>
<dbReference type="Pfam" id="PF07690">
    <property type="entry name" value="MFS_1"/>
    <property type="match status" value="1"/>
</dbReference>
<evidence type="ECO:0000259" key="8">
    <source>
        <dbReference type="PROSITE" id="PS50850"/>
    </source>
</evidence>
<feature type="transmembrane region" description="Helical" evidence="7">
    <location>
        <begin position="221"/>
        <end position="243"/>
    </location>
</feature>
<keyword evidence="2" id="KW-0813">Transport</keyword>
<comment type="caution">
    <text evidence="9">The sequence shown here is derived from an EMBL/GenBank/DDBJ whole genome shotgun (WGS) entry which is preliminary data.</text>
</comment>
<keyword evidence="4 7" id="KW-1133">Transmembrane helix</keyword>
<evidence type="ECO:0000256" key="3">
    <source>
        <dbReference type="ARBA" id="ARBA00022692"/>
    </source>
</evidence>
<feature type="transmembrane region" description="Helical" evidence="7">
    <location>
        <begin position="292"/>
        <end position="312"/>
    </location>
</feature>
<organism evidence="9 10">
    <name type="scientific">Cladonia borealis</name>
    <dbReference type="NCBI Taxonomy" id="184061"/>
    <lineage>
        <taxon>Eukaryota</taxon>
        <taxon>Fungi</taxon>
        <taxon>Dikarya</taxon>
        <taxon>Ascomycota</taxon>
        <taxon>Pezizomycotina</taxon>
        <taxon>Lecanoromycetes</taxon>
        <taxon>OSLEUM clade</taxon>
        <taxon>Lecanoromycetidae</taxon>
        <taxon>Lecanorales</taxon>
        <taxon>Lecanorineae</taxon>
        <taxon>Cladoniaceae</taxon>
        <taxon>Cladonia</taxon>
    </lineage>
</organism>
<keyword evidence="10" id="KW-1185">Reference proteome</keyword>
<dbReference type="PANTHER" id="PTHR43791">
    <property type="entry name" value="PERMEASE-RELATED"/>
    <property type="match status" value="1"/>
</dbReference>
<name>A0AA39UEB5_9LECA</name>
<evidence type="ECO:0000256" key="1">
    <source>
        <dbReference type="ARBA" id="ARBA00004141"/>
    </source>
</evidence>
<feature type="transmembrane region" description="Helical" evidence="7">
    <location>
        <begin position="332"/>
        <end position="349"/>
    </location>
</feature>
<evidence type="ECO:0000313" key="9">
    <source>
        <dbReference type="EMBL" id="KAK0516416.1"/>
    </source>
</evidence>
<evidence type="ECO:0000256" key="4">
    <source>
        <dbReference type="ARBA" id="ARBA00022989"/>
    </source>
</evidence>
<dbReference type="InterPro" id="IPR020846">
    <property type="entry name" value="MFS_dom"/>
</dbReference>
<dbReference type="PROSITE" id="PS50850">
    <property type="entry name" value="MFS"/>
    <property type="match status" value="1"/>
</dbReference>
<dbReference type="GO" id="GO:0022857">
    <property type="term" value="F:transmembrane transporter activity"/>
    <property type="evidence" value="ECO:0007669"/>
    <property type="project" value="InterPro"/>
</dbReference>
<feature type="transmembrane region" description="Helical" evidence="7">
    <location>
        <begin position="188"/>
        <end position="209"/>
    </location>
</feature>
<keyword evidence="3 7" id="KW-0812">Transmembrane</keyword>
<comment type="subcellular location">
    <subcellularLocation>
        <location evidence="1">Membrane</location>
        <topology evidence="1">Multi-pass membrane protein</topology>
    </subcellularLocation>
</comment>
<evidence type="ECO:0000256" key="5">
    <source>
        <dbReference type="ARBA" id="ARBA00023136"/>
    </source>
</evidence>
<dbReference type="FunFam" id="1.20.1250.20:FF:000034">
    <property type="entry name" value="MFS general substrate transporter"/>
    <property type="match status" value="1"/>
</dbReference>
<proteinExistence type="predicted"/>
<dbReference type="EMBL" id="JAFEKC020000002">
    <property type="protein sequence ID" value="KAK0516416.1"/>
    <property type="molecule type" value="Genomic_DNA"/>
</dbReference>
<feature type="transmembrane region" description="Helical" evidence="7">
    <location>
        <begin position="386"/>
        <end position="407"/>
    </location>
</feature>
<feature type="domain" description="Major facilitator superfamily (MFS) profile" evidence="8">
    <location>
        <begin position="62"/>
        <end position="477"/>
    </location>
</feature>
<feature type="transmembrane region" description="Helical" evidence="7">
    <location>
        <begin position="58"/>
        <end position="75"/>
    </location>
</feature>
<sequence>MGARDKTRRSPASPIEDKEQYDSNYYNPDVPNPNAEYDDDLGVQCPSHTTQRRLVSKIDLRVIPVLSILYLLAFLDRTNIANAAVFGLQKDLGLTGTQYNTALTIFFVPYIVFEIPSNIILKRLKPHVWLSLCMFGFGLVTICQGLVKNWSGLLATRFFLGLFETGMFPGSFYLIGMWYKRSEAQKRYSFFFGSTSLAGAFGGLLASAIGKMNGMRGYLGWRWIFILEGTLSCVVAFALYFMIPDFPEEAKWLREDERTYIRARLLKDQGRSARERRITFSDVLNCFKDFKFFLGGIMYFGLIVPAYGYAFFAPGIIKTYGYTQIGTQFHSVPPWAASFVFALIIAFFSDWFKHRFMFTLIPIAMSIAGFAILLTTHTHPHLEYGALFLVTMGTYSALPVIVCWFNLNLGGHHRRAVGTAWQVGFGNIGGIIATYAFLAKDAPDYKPGYKICISFACLSAGACCAYAGALTVQNRRRERAGRDLGVTEFEKTEMGDLSPDYRYLL</sequence>
<keyword evidence="5 7" id="KW-0472">Membrane</keyword>
<accession>A0AA39UEB5</accession>
<feature type="transmembrane region" description="Helical" evidence="7">
    <location>
        <begin position="451"/>
        <end position="472"/>
    </location>
</feature>
<feature type="transmembrane region" description="Helical" evidence="7">
    <location>
        <begin position="128"/>
        <end position="147"/>
    </location>
</feature>
<dbReference type="FunFam" id="1.20.1250.20:FF:000068">
    <property type="entry name" value="MFS general substrate transporter"/>
    <property type="match status" value="1"/>
</dbReference>
<evidence type="ECO:0000256" key="6">
    <source>
        <dbReference type="SAM" id="MobiDB-lite"/>
    </source>
</evidence>
<dbReference type="SUPFAM" id="SSF103473">
    <property type="entry name" value="MFS general substrate transporter"/>
    <property type="match status" value="1"/>
</dbReference>
<evidence type="ECO:0000313" key="10">
    <source>
        <dbReference type="Proteomes" id="UP001166286"/>
    </source>
</evidence>
<reference evidence="9" key="1">
    <citation type="submission" date="2023-03" db="EMBL/GenBank/DDBJ databases">
        <title>Complete genome of Cladonia borealis.</title>
        <authorList>
            <person name="Park H."/>
        </authorList>
    </citation>
    <scope>NUCLEOTIDE SEQUENCE</scope>
    <source>
        <strain evidence="9">ANT050790</strain>
    </source>
</reference>
<dbReference type="Gene3D" id="1.20.1250.20">
    <property type="entry name" value="MFS general substrate transporter like domains"/>
    <property type="match status" value="2"/>
</dbReference>
<dbReference type="InterPro" id="IPR011701">
    <property type="entry name" value="MFS"/>
</dbReference>
<dbReference type="InterPro" id="IPR036259">
    <property type="entry name" value="MFS_trans_sf"/>
</dbReference>
<feature type="transmembrane region" description="Helical" evidence="7">
    <location>
        <begin position="153"/>
        <end position="176"/>
    </location>
</feature>
<feature type="transmembrane region" description="Helical" evidence="7">
    <location>
        <begin position="419"/>
        <end position="439"/>
    </location>
</feature>
<feature type="transmembrane region" description="Helical" evidence="7">
    <location>
        <begin position="356"/>
        <end position="374"/>
    </location>
</feature>
<feature type="region of interest" description="Disordered" evidence="6">
    <location>
        <begin position="1"/>
        <end position="29"/>
    </location>
</feature>
<evidence type="ECO:0000256" key="2">
    <source>
        <dbReference type="ARBA" id="ARBA00022448"/>
    </source>
</evidence>
<feature type="transmembrane region" description="Helical" evidence="7">
    <location>
        <begin position="102"/>
        <end position="121"/>
    </location>
</feature>
<protein>
    <recommendedName>
        <fullName evidence="8">Major facilitator superfamily (MFS) profile domain-containing protein</fullName>
    </recommendedName>
</protein>
<dbReference type="AlphaFoldDB" id="A0AA39UEB5"/>
<evidence type="ECO:0000256" key="7">
    <source>
        <dbReference type="SAM" id="Phobius"/>
    </source>
</evidence>
<dbReference type="PANTHER" id="PTHR43791:SF46">
    <property type="entry name" value="MAJOR FACILITATOR SUPERFAMILY (MFS) PROFILE DOMAIN-CONTAINING PROTEIN-RELATED"/>
    <property type="match status" value="1"/>
</dbReference>
<dbReference type="Proteomes" id="UP001166286">
    <property type="component" value="Unassembled WGS sequence"/>
</dbReference>
<gene>
    <name evidence="9" type="ORF">JMJ35_001019</name>
</gene>